<proteinExistence type="predicted"/>
<name>X1F4T6_9ZZZZ</name>
<dbReference type="EMBL" id="BARU01012395">
    <property type="protein sequence ID" value="GAH40646.1"/>
    <property type="molecule type" value="Genomic_DNA"/>
</dbReference>
<comment type="caution">
    <text evidence="1">The sequence shown here is derived from an EMBL/GenBank/DDBJ whole genome shotgun (WGS) entry which is preliminary data.</text>
</comment>
<sequence length="75" mass="9195">MTESEKIIIFELEQTLYQVLKENLKEKSEPETIKIPFIIRESKQIEKERLIKRWKQSEGFFYLNPEKFQFSLKNL</sequence>
<dbReference type="AlphaFoldDB" id="X1F4T6"/>
<accession>X1F4T6</accession>
<evidence type="ECO:0000313" key="1">
    <source>
        <dbReference type="EMBL" id="GAH40646.1"/>
    </source>
</evidence>
<gene>
    <name evidence="1" type="ORF">S03H2_22879</name>
</gene>
<protein>
    <submittedName>
        <fullName evidence="1">Uncharacterized protein</fullName>
    </submittedName>
</protein>
<organism evidence="1">
    <name type="scientific">marine sediment metagenome</name>
    <dbReference type="NCBI Taxonomy" id="412755"/>
    <lineage>
        <taxon>unclassified sequences</taxon>
        <taxon>metagenomes</taxon>
        <taxon>ecological metagenomes</taxon>
    </lineage>
</organism>
<reference evidence="1" key="1">
    <citation type="journal article" date="2014" name="Front. Microbiol.">
        <title>High frequency of phylogenetically diverse reductive dehalogenase-homologous genes in deep subseafloor sedimentary metagenomes.</title>
        <authorList>
            <person name="Kawai M."/>
            <person name="Futagami T."/>
            <person name="Toyoda A."/>
            <person name="Takaki Y."/>
            <person name="Nishi S."/>
            <person name="Hori S."/>
            <person name="Arai W."/>
            <person name="Tsubouchi T."/>
            <person name="Morono Y."/>
            <person name="Uchiyama I."/>
            <person name="Ito T."/>
            <person name="Fujiyama A."/>
            <person name="Inagaki F."/>
            <person name="Takami H."/>
        </authorList>
    </citation>
    <scope>NUCLEOTIDE SEQUENCE</scope>
    <source>
        <strain evidence="1">Expedition CK06-06</strain>
    </source>
</reference>